<protein>
    <submittedName>
        <fullName evidence="2 3">GDSL esterase/lipase At4g10955-like</fullName>
    </submittedName>
</protein>
<keyword evidence="1" id="KW-1185">Reference proteome</keyword>
<dbReference type="AlphaFoldDB" id="A0A2I4FW60"/>
<dbReference type="GeneID" id="109002541"/>
<sequence>MTSHRKAFNISGPTHLTVVDWRNAHHRRSVAASLIQGVYTLEHDRLHRHGPNEALAPPWWNFFNFKLDYVLVDDVDLSIFGAVYKYKYKYKDPSSKVPNYVIAFRGEALGLDSGPEAVELAFKCISNKLQQTSRFRLAMQRVENIVDSAGAGNVWLAGHSLGSAMALLVGKNMVVKRNCFLETYLFNPPFPSVPLEPIKNEKLKSGLRFAGNVVKVGLALAADARKPQEYDPFAALSPWIPHLFVNPDDAVTAEYIGYFENRKKLQGLGDGEIQRLAMQNPIRNLIKCAAFGKDLEDTLHLLPSAYLTVIYGGPSKNFRDAHRIHQWWNPNFRFNIQLYQYPHVFRGKQPNNFVN</sequence>
<evidence type="ECO:0000313" key="3">
    <source>
        <dbReference type="RefSeq" id="XP_018835875.1"/>
    </source>
</evidence>
<evidence type="ECO:0000313" key="1">
    <source>
        <dbReference type="Proteomes" id="UP000235220"/>
    </source>
</evidence>
<dbReference type="PANTHER" id="PTHR31479">
    <property type="entry name" value="ALPHA/BETA-HYDROLASES SUPERFAMILY PROTEIN"/>
    <property type="match status" value="1"/>
</dbReference>
<dbReference type="InterPro" id="IPR029058">
    <property type="entry name" value="AB_hydrolase_fold"/>
</dbReference>
<accession>A0A2I4FW60</accession>
<evidence type="ECO:0000313" key="2">
    <source>
        <dbReference type="RefSeq" id="XP_018835874.1"/>
    </source>
</evidence>
<dbReference type="OrthoDB" id="58570at2759"/>
<name>A0A2I4FW60_JUGRE</name>
<reference evidence="2 3" key="1">
    <citation type="submission" date="2025-04" db="UniProtKB">
        <authorList>
            <consortium name="RefSeq"/>
        </authorList>
    </citation>
    <scope>IDENTIFICATION</scope>
    <source>
        <tissue evidence="2 3">Leaves</tissue>
    </source>
</reference>
<dbReference type="RefSeq" id="XP_018835874.1">
    <property type="nucleotide sequence ID" value="XM_018980329.2"/>
</dbReference>
<gene>
    <name evidence="2 3" type="primary">LOC109002541</name>
</gene>
<dbReference type="Proteomes" id="UP000235220">
    <property type="component" value="Chromosome 13"/>
</dbReference>
<dbReference type="KEGG" id="jre:109002541"/>
<dbReference type="RefSeq" id="XP_018835875.1">
    <property type="nucleotide sequence ID" value="XM_018980330.2"/>
</dbReference>
<dbReference type="PANTHER" id="PTHR31479:SF2">
    <property type="entry name" value="ALPHA_BETA-HYDROLASES SUPERFAMILY PROTEIN"/>
    <property type="match status" value="1"/>
</dbReference>
<proteinExistence type="predicted"/>
<dbReference type="SUPFAM" id="SSF53474">
    <property type="entry name" value="alpha/beta-Hydrolases"/>
    <property type="match status" value="2"/>
</dbReference>
<dbReference type="STRING" id="51240.A0A2I4FW60"/>
<dbReference type="Gramene" id="Jr13_29350_p1">
    <property type="protein sequence ID" value="cds.Jr13_29350_p1"/>
    <property type="gene ID" value="Jr13_29350"/>
</dbReference>
<organism evidence="1 3">
    <name type="scientific">Juglans regia</name>
    <name type="common">English walnut</name>
    <dbReference type="NCBI Taxonomy" id="51240"/>
    <lineage>
        <taxon>Eukaryota</taxon>
        <taxon>Viridiplantae</taxon>
        <taxon>Streptophyta</taxon>
        <taxon>Embryophyta</taxon>
        <taxon>Tracheophyta</taxon>
        <taxon>Spermatophyta</taxon>
        <taxon>Magnoliopsida</taxon>
        <taxon>eudicotyledons</taxon>
        <taxon>Gunneridae</taxon>
        <taxon>Pentapetalae</taxon>
        <taxon>rosids</taxon>
        <taxon>fabids</taxon>
        <taxon>Fagales</taxon>
        <taxon>Juglandaceae</taxon>
        <taxon>Juglans</taxon>
    </lineage>
</organism>